<evidence type="ECO:0008006" key="4">
    <source>
        <dbReference type="Google" id="ProtNLM"/>
    </source>
</evidence>
<dbReference type="AlphaFoldDB" id="A0A5C3KH40"/>
<protein>
    <recommendedName>
        <fullName evidence="4">G-protein coupled receptors family 3 profile domain-containing protein</fullName>
    </recommendedName>
</protein>
<keyword evidence="3" id="KW-1185">Reference proteome</keyword>
<dbReference type="EMBL" id="ML210337">
    <property type="protein sequence ID" value="TFK19516.1"/>
    <property type="molecule type" value="Genomic_DNA"/>
</dbReference>
<organism evidence="2 3">
    <name type="scientific">Coprinopsis marcescibilis</name>
    <name type="common">Agaric fungus</name>
    <name type="synonym">Psathyrella marcescibilis</name>
    <dbReference type="NCBI Taxonomy" id="230819"/>
    <lineage>
        <taxon>Eukaryota</taxon>
        <taxon>Fungi</taxon>
        <taxon>Dikarya</taxon>
        <taxon>Basidiomycota</taxon>
        <taxon>Agaricomycotina</taxon>
        <taxon>Agaricomycetes</taxon>
        <taxon>Agaricomycetidae</taxon>
        <taxon>Agaricales</taxon>
        <taxon>Agaricineae</taxon>
        <taxon>Psathyrellaceae</taxon>
        <taxon>Coprinopsis</taxon>
    </lineage>
</organism>
<feature type="transmembrane region" description="Helical" evidence="1">
    <location>
        <begin position="244"/>
        <end position="263"/>
    </location>
</feature>
<evidence type="ECO:0000313" key="3">
    <source>
        <dbReference type="Proteomes" id="UP000307440"/>
    </source>
</evidence>
<keyword evidence="1" id="KW-1133">Transmembrane helix</keyword>
<feature type="transmembrane region" description="Helical" evidence="1">
    <location>
        <begin position="42"/>
        <end position="61"/>
    </location>
</feature>
<dbReference type="OrthoDB" id="2988301at2759"/>
<accession>A0A5C3KH40</accession>
<feature type="transmembrane region" description="Helical" evidence="1">
    <location>
        <begin position="121"/>
        <end position="140"/>
    </location>
</feature>
<gene>
    <name evidence="2" type="ORF">FA15DRAFT_674356</name>
</gene>
<reference evidence="2 3" key="1">
    <citation type="journal article" date="2019" name="Nat. Ecol. Evol.">
        <title>Megaphylogeny resolves global patterns of mushroom evolution.</title>
        <authorList>
            <person name="Varga T."/>
            <person name="Krizsan K."/>
            <person name="Foldi C."/>
            <person name="Dima B."/>
            <person name="Sanchez-Garcia M."/>
            <person name="Sanchez-Ramirez S."/>
            <person name="Szollosi G.J."/>
            <person name="Szarkandi J.G."/>
            <person name="Papp V."/>
            <person name="Albert L."/>
            <person name="Andreopoulos W."/>
            <person name="Angelini C."/>
            <person name="Antonin V."/>
            <person name="Barry K.W."/>
            <person name="Bougher N.L."/>
            <person name="Buchanan P."/>
            <person name="Buyck B."/>
            <person name="Bense V."/>
            <person name="Catcheside P."/>
            <person name="Chovatia M."/>
            <person name="Cooper J."/>
            <person name="Damon W."/>
            <person name="Desjardin D."/>
            <person name="Finy P."/>
            <person name="Geml J."/>
            <person name="Haridas S."/>
            <person name="Hughes K."/>
            <person name="Justo A."/>
            <person name="Karasinski D."/>
            <person name="Kautmanova I."/>
            <person name="Kiss B."/>
            <person name="Kocsube S."/>
            <person name="Kotiranta H."/>
            <person name="LaButti K.M."/>
            <person name="Lechner B.E."/>
            <person name="Liimatainen K."/>
            <person name="Lipzen A."/>
            <person name="Lukacs Z."/>
            <person name="Mihaltcheva S."/>
            <person name="Morgado L.N."/>
            <person name="Niskanen T."/>
            <person name="Noordeloos M.E."/>
            <person name="Ohm R.A."/>
            <person name="Ortiz-Santana B."/>
            <person name="Ovrebo C."/>
            <person name="Racz N."/>
            <person name="Riley R."/>
            <person name="Savchenko A."/>
            <person name="Shiryaev A."/>
            <person name="Soop K."/>
            <person name="Spirin V."/>
            <person name="Szebenyi C."/>
            <person name="Tomsovsky M."/>
            <person name="Tulloss R.E."/>
            <person name="Uehling J."/>
            <person name="Grigoriev I.V."/>
            <person name="Vagvolgyi C."/>
            <person name="Papp T."/>
            <person name="Martin F.M."/>
            <person name="Miettinen O."/>
            <person name="Hibbett D.S."/>
            <person name="Nagy L.G."/>
        </authorList>
    </citation>
    <scope>NUCLEOTIDE SEQUENCE [LARGE SCALE GENOMIC DNA]</scope>
    <source>
        <strain evidence="2 3">CBS 121175</strain>
    </source>
</reference>
<keyword evidence="1" id="KW-0472">Membrane</keyword>
<proteinExistence type="predicted"/>
<feature type="transmembrane region" description="Helical" evidence="1">
    <location>
        <begin position="215"/>
        <end position="238"/>
    </location>
</feature>
<sequence length="295" mass="31960">MTSVAVGQAFFVLTYTGLALTIFSLGSTLTIARSKSKPIAEWYSCCAAAIVLAGSFGLLVGKFDTISRDMIVATNTCRTQAAIIYASPTLAPLTFAMLLLKSILSVRYHFAPHSSRRKRTISLATMLLPWVVYFVLLAVFTKEVIQNPDGVSLSTAGTHCHVSNQKLQRLSLTAAFCAMVVNSCLGGYICVLLYRSGTALKEAGGELQNAKSMSVRFAFLSGTILVLTICLLVFQAVFSQFKGNGAYELTVAILSFIFGMVFFTRKDILIAWLEVFRNIGVSAGRRGGLPVPLMF</sequence>
<feature type="transmembrane region" description="Helical" evidence="1">
    <location>
        <begin position="172"/>
        <end position="194"/>
    </location>
</feature>
<evidence type="ECO:0000256" key="1">
    <source>
        <dbReference type="SAM" id="Phobius"/>
    </source>
</evidence>
<feature type="transmembrane region" description="Helical" evidence="1">
    <location>
        <begin position="81"/>
        <end position="100"/>
    </location>
</feature>
<keyword evidence="1" id="KW-0812">Transmembrane</keyword>
<dbReference type="Proteomes" id="UP000307440">
    <property type="component" value="Unassembled WGS sequence"/>
</dbReference>
<feature type="transmembrane region" description="Helical" evidence="1">
    <location>
        <begin position="6"/>
        <end position="30"/>
    </location>
</feature>
<name>A0A5C3KH40_COPMA</name>
<evidence type="ECO:0000313" key="2">
    <source>
        <dbReference type="EMBL" id="TFK19516.1"/>
    </source>
</evidence>